<dbReference type="SUPFAM" id="SSF110296">
    <property type="entry name" value="Oligoxyloglucan reducing end-specific cellobiohydrolase"/>
    <property type="match status" value="2"/>
</dbReference>
<dbReference type="PANTHER" id="PTHR43739">
    <property type="entry name" value="XYLOGLUCANASE (EUROFUNG)"/>
    <property type="match status" value="1"/>
</dbReference>
<dbReference type="InterPro" id="IPR015943">
    <property type="entry name" value="WD40/YVTN_repeat-like_dom_sf"/>
</dbReference>
<keyword evidence="3" id="KW-1185">Reference proteome</keyword>
<dbReference type="Gene3D" id="2.130.10.10">
    <property type="entry name" value="YVTN repeat-like/Quinoprotein amine dehydrogenase"/>
    <property type="match status" value="3"/>
</dbReference>
<gene>
    <name evidence="2" type="ordered locus">Emtol_2471</name>
</gene>
<dbReference type="InterPro" id="IPR052025">
    <property type="entry name" value="Xyloglucanase_GH74"/>
</dbReference>
<evidence type="ECO:0000313" key="3">
    <source>
        <dbReference type="Proteomes" id="UP000002875"/>
    </source>
</evidence>
<proteinExistence type="predicted"/>
<organism evidence="2 3">
    <name type="scientific">Emticicia oligotrophica (strain DSM 17448 / CIP 109782 / MTCC 6937 / GPTSA100-15)</name>
    <dbReference type="NCBI Taxonomy" id="929562"/>
    <lineage>
        <taxon>Bacteria</taxon>
        <taxon>Pseudomonadati</taxon>
        <taxon>Bacteroidota</taxon>
        <taxon>Cytophagia</taxon>
        <taxon>Cytophagales</taxon>
        <taxon>Leadbetterellaceae</taxon>
        <taxon>Emticicia</taxon>
    </lineage>
</organism>
<evidence type="ECO:0000259" key="1">
    <source>
        <dbReference type="Pfam" id="PF18962"/>
    </source>
</evidence>
<dbReference type="CDD" id="cd15482">
    <property type="entry name" value="Sialidase_non-viral"/>
    <property type="match status" value="1"/>
</dbReference>
<dbReference type="Proteomes" id="UP000002875">
    <property type="component" value="Chromosome"/>
</dbReference>
<dbReference type="InterPro" id="IPR026444">
    <property type="entry name" value="Secre_tail"/>
</dbReference>
<name>A0ABN4AN79_EMTOG</name>
<protein>
    <recommendedName>
        <fullName evidence="1">Secretion system C-terminal sorting domain-containing protein</fullName>
    </recommendedName>
</protein>
<sequence>MNRNLYAFLLILFSLTQQNVFSQADDWRAMINGQKVNFYEVQKLFYEELAKNPNMPNYEKFKEWEASVKPRIDLNGNILDIDLKEIENFEKNSRSRLANVNPNWRLIGPMNSPKNLNAVSLGRIDCIAFDSRDKNIFYVASPSGGVWKTENAGTTWKPISNDWTTPYVEYLTIDKNPDILYATGPNKENLYWKTKDAGKTWEEKEMPFVNPSRKNEVYRIYANPHQSNMLVAHTLEGIMYSMDGGDSWTKAIQPNGFPYSYSGYGDLEFHPTNPNIIYASLHTVNFTTGMPGIEFIVSEDGGKSYKLTKSFSAGYSIGMMQIAVSLAAPKKVYLLVSKNTNSSFDGVYVSSDEGKTFEKVSDENSIVGFSGSTYTTTMTNVLGGQFFHNFSLNVSPLDSNRIVLGAQGFLQTTNGGKKWESLIAGDFKENVHTDIQFIAFHPITNKVIVCNDGGLVKESEQYGVKKFESLSNTLATSQIYAMCQGFENPNDLTIGLQDNGYITTIDANNWLGIGFGDAMAASISDDSQKMYLTSQIGRVFRVNVSFKSESEIKFENKEITPINSEYKPFVTRIVTYPHTFNKLLIGHEHLYKSSNAGESWTKLTLPKNNLTAITAFAIAPTDTSTLFAADERVDFVDNKIVGSMYRSLDGGKSWDISYLPHNEKKNAQTAIRKILPHPKKKNHLWVITNLGRVYQSTNNGNSWKDYSGSLPIVIFNDIVVQNNSADVLYLATARGVYYRDSTMNDWMPYNTGLPAINITQLEINYRGKGSLRAASYGRGLWEADLMQQTVKNVITGELFNIPTCAGGNINIPFSIQGEFPAYSPNYIAEIAPLEENFKKPIKIGIASVSPVNAQFPNTLKEGMYQIRVQNELESSSFEPITFYYKPELIPTPKANDFAYCHNNGVNINTYVNGSDIKWYKTATDIAPISNVYEVLENQKGSISLYVSQTVKGCESDKTIINIKANNKPEPLKLLEQYQYCLNQKFDIDDLKISGENLQWISADRWVMYVKPTIDTKVLGNNIFYVRYKPSNYDCYSDISTVNIYVDDKPKAQIDGAATIQQNEETQLSVKLTGYSPWKLTLNNQTYDVEKSPFAIKVKGEKTQNYQLQSVSNICGTGLVSGVFQLTVIPITSLESIEKSRFKVYPNPVKTQLTIEFEGSQGNVTAELFNLAGKTIFSKTIKPKETIDFRDINIGAYLLKIKENNSVIEYKIVKE</sequence>
<dbReference type="Pfam" id="PF18962">
    <property type="entry name" value="Por_Secre_tail"/>
    <property type="match status" value="1"/>
</dbReference>
<accession>A0ABN4AN79</accession>
<feature type="domain" description="Secretion system C-terminal sorting" evidence="1">
    <location>
        <begin position="1143"/>
        <end position="1211"/>
    </location>
</feature>
<dbReference type="PANTHER" id="PTHR43739:SF5">
    <property type="entry name" value="EXO-ALPHA-SIALIDASE"/>
    <property type="match status" value="1"/>
</dbReference>
<dbReference type="EMBL" id="CP002961">
    <property type="protein sequence ID" value="AFK03607.1"/>
    <property type="molecule type" value="Genomic_DNA"/>
</dbReference>
<dbReference type="RefSeq" id="WP_015029304.1">
    <property type="nucleotide sequence ID" value="NC_018748.1"/>
</dbReference>
<evidence type="ECO:0000313" key="2">
    <source>
        <dbReference type="EMBL" id="AFK03607.1"/>
    </source>
</evidence>
<reference evidence="2 3" key="1">
    <citation type="submission" date="2011-07" db="EMBL/GenBank/DDBJ databases">
        <title>The complete genome of chromosome of Emticicia oligotrophica DSM 17448.</title>
        <authorList>
            <consortium name="US DOE Joint Genome Institute (JGI-PGF)"/>
            <person name="Lucas S."/>
            <person name="Han J."/>
            <person name="Lapidus A."/>
            <person name="Bruce D."/>
            <person name="Goodwin L."/>
            <person name="Pitluck S."/>
            <person name="Peters L."/>
            <person name="Kyrpides N."/>
            <person name="Mavromatis K."/>
            <person name="Ivanova N."/>
            <person name="Ovchinnikova G."/>
            <person name="Teshima H."/>
            <person name="Detter J.C."/>
            <person name="Tapia R."/>
            <person name="Han C."/>
            <person name="Land M."/>
            <person name="Hauser L."/>
            <person name="Markowitz V."/>
            <person name="Cheng J.-F."/>
            <person name="Hugenholtz P."/>
            <person name="Woyke T."/>
            <person name="Wu D."/>
            <person name="Tindall B."/>
            <person name="Pomrenke H."/>
            <person name="Brambilla E."/>
            <person name="Klenk H.-P."/>
            <person name="Eisen J.A."/>
        </authorList>
    </citation>
    <scope>NUCLEOTIDE SEQUENCE [LARGE SCALE GENOMIC DNA]</scope>
    <source>
        <strain evidence="2 3">DSM 17448</strain>
    </source>
</reference>
<dbReference type="NCBIfam" id="TIGR04183">
    <property type="entry name" value="Por_Secre_tail"/>
    <property type="match status" value="1"/>
</dbReference>